<organism evidence="1 2">
    <name type="scientific">Paramecium octaurelia</name>
    <dbReference type="NCBI Taxonomy" id="43137"/>
    <lineage>
        <taxon>Eukaryota</taxon>
        <taxon>Sar</taxon>
        <taxon>Alveolata</taxon>
        <taxon>Ciliophora</taxon>
        <taxon>Intramacronucleata</taxon>
        <taxon>Oligohymenophorea</taxon>
        <taxon>Peniculida</taxon>
        <taxon>Parameciidae</taxon>
        <taxon>Paramecium</taxon>
    </lineage>
</organism>
<comment type="caution">
    <text evidence="1">The sequence shown here is derived from an EMBL/GenBank/DDBJ whole genome shotgun (WGS) entry which is preliminary data.</text>
</comment>
<accession>A0A8S1X9Q7</accession>
<dbReference type="Proteomes" id="UP000683925">
    <property type="component" value="Unassembled WGS sequence"/>
</dbReference>
<reference evidence="1" key="1">
    <citation type="submission" date="2021-01" db="EMBL/GenBank/DDBJ databases">
        <authorList>
            <consortium name="Genoscope - CEA"/>
            <person name="William W."/>
        </authorList>
    </citation>
    <scope>NUCLEOTIDE SEQUENCE</scope>
</reference>
<evidence type="ECO:0000313" key="2">
    <source>
        <dbReference type="Proteomes" id="UP000683925"/>
    </source>
</evidence>
<gene>
    <name evidence="1" type="ORF">POCTA_138.1.T1150038</name>
</gene>
<dbReference type="EMBL" id="CAJJDP010000115">
    <property type="protein sequence ID" value="CAD8197725.1"/>
    <property type="molecule type" value="Genomic_DNA"/>
</dbReference>
<protein>
    <submittedName>
        <fullName evidence="1">Uncharacterized protein</fullName>
    </submittedName>
</protein>
<dbReference type="AlphaFoldDB" id="A0A8S1X9Q7"/>
<name>A0A8S1X9Q7_PAROT</name>
<sequence length="111" mass="12952">MQKIQNLFDLEYQIRQFKYHDQIEKQETKLEGLNQFKQKLKKNGCCNPVIDTLCTQKTKVKIALENCSKRITSFLNAHMVFIGNAFFKMLKQSNCIGLKGLSKYALCLEKQ</sequence>
<proteinExistence type="predicted"/>
<evidence type="ECO:0000313" key="1">
    <source>
        <dbReference type="EMBL" id="CAD8197725.1"/>
    </source>
</evidence>
<keyword evidence="2" id="KW-1185">Reference proteome</keyword>